<keyword evidence="3" id="KW-1185">Reference proteome</keyword>
<organism evidence="2 3">
    <name type="scientific">Trapa natans</name>
    <name type="common">Water chestnut</name>
    <dbReference type="NCBI Taxonomy" id="22666"/>
    <lineage>
        <taxon>Eukaryota</taxon>
        <taxon>Viridiplantae</taxon>
        <taxon>Streptophyta</taxon>
        <taxon>Embryophyta</taxon>
        <taxon>Tracheophyta</taxon>
        <taxon>Spermatophyta</taxon>
        <taxon>Magnoliopsida</taxon>
        <taxon>eudicotyledons</taxon>
        <taxon>Gunneridae</taxon>
        <taxon>Pentapetalae</taxon>
        <taxon>rosids</taxon>
        <taxon>malvids</taxon>
        <taxon>Myrtales</taxon>
        <taxon>Lythraceae</taxon>
        <taxon>Trapa</taxon>
    </lineage>
</organism>
<comment type="caution">
    <text evidence="2">The sequence shown here is derived from an EMBL/GenBank/DDBJ whole genome shotgun (WGS) entry which is preliminary data.</text>
</comment>
<feature type="region of interest" description="Disordered" evidence="1">
    <location>
        <begin position="106"/>
        <end position="126"/>
    </location>
</feature>
<dbReference type="AlphaFoldDB" id="A0AAN7L0D7"/>
<reference evidence="2 3" key="1">
    <citation type="journal article" date="2023" name="Hortic Res">
        <title>Pangenome of water caltrop reveals structural variations and asymmetric subgenome divergence after allopolyploidization.</title>
        <authorList>
            <person name="Zhang X."/>
            <person name="Chen Y."/>
            <person name="Wang L."/>
            <person name="Yuan Y."/>
            <person name="Fang M."/>
            <person name="Shi L."/>
            <person name="Lu R."/>
            <person name="Comes H.P."/>
            <person name="Ma Y."/>
            <person name="Chen Y."/>
            <person name="Huang G."/>
            <person name="Zhou Y."/>
            <person name="Zheng Z."/>
            <person name="Qiu Y."/>
        </authorList>
    </citation>
    <scope>NUCLEOTIDE SEQUENCE [LARGE SCALE GENOMIC DNA]</scope>
    <source>
        <strain evidence="2">F231</strain>
    </source>
</reference>
<evidence type="ECO:0000313" key="2">
    <source>
        <dbReference type="EMBL" id="KAK4772297.1"/>
    </source>
</evidence>
<proteinExistence type="predicted"/>
<evidence type="ECO:0000313" key="3">
    <source>
        <dbReference type="Proteomes" id="UP001346149"/>
    </source>
</evidence>
<dbReference type="EMBL" id="JAXQNO010000020">
    <property type="protein sequence ID" value="KAK4772297.1"/>
    <property type="molecule type" value="Genomic_DNA"/>
</dbReference>
<dbReference type="PANTHER" id="PTHR34808">
    <property type="entry name" value="EXPRESSED PROTEIN"/>
    <property type="match status" value="1"/>
</dbReference>
<evidence type="ECO:0000256" key="1">
    <source>
        <dbReference type="SAM" id="MobiDB-lite"/>
    </source>
</evidence>
<gene>
    <name evidence="2" type="ORF">SAY86_014072</name>
</gene>
<sequence>MAGTCCPIEMEPRTLRQGQLNLAREVAANVVQKMPANEASGIFTEGMEPVVLPMMEVKVLSSTVEIKASGGKPPLDGAMETTTKTVPSLLEKPCQCLCRDVAGNPLADSPDNYYVDGPKEPLSAPF</sequence>
<name>A0AAN7L0D7_TRANT</name>
<accession>A0AAN7L0D7</accession>
<dbReference type="Proteomes" id="UP001346149">
    <property type="component" value="Unassembled WGS sequence"/>
</dbReference>
<dbReference type="PANTHER" id="PTHR34808:SF5">
    <property type="entry name" value="SMP DOMAIN-CONTAINING PROTEIN"/>
    <property type="match status" value="1"/>
</dbReference>
<protein>
    <submittedName>
        <fullName evidence="2">Uncharacterized protein</fullName>
    </submittedName>
</protein>